<accession>A0A9W9UEW8</accession>
<gene>
    <name evidence="2" type="ORF">N7476_001513</name>
</gene>
<organism evidence="2 3">
    <name type="scientific">Penicillium atrosanguineum</name>
    <dbReference type="NCBI Taxonomy" id="1132637"/>
    <lineage>
        <taxon>Eukaryota</taxon>
        <taxon>Fungi</taxon>
        <taxon>Dikarya</taxon>
        <taxon>Ascomycota</taxon>
        <taxon>Pezizomycotina</taxon>
        <taxon>Eurotiomycetes</taxon>
        <taxon>Eurotiomycetidae</taxon>
        <taxon>Eurotiales</taxon>
        <taxon>Aspergillaceae</taxon>
        <taxon>Penicillium</taxon>
    </lineage>
</organism>
<evidence type="ECO:0000256" key="1">
    <source>
        <dbReference type="SAM" id="MobiDB-lite"/>
    </source>
</evidence>
<dbReference type="Proteomes" id="UP001147746">
    <property type="component" value="Unassembled WGS sequence"/>
</dbReference>
<feature type="region of interest" description="Disordered" evidence="1">
    <location>
        <begin position="1"/>
        <end position="24"/>
    </location>
</feature>
<proteinExistence type="predicted"/>
<reference evidence="2" key="2">
    <citation type="journal article" date="2023" name="IMA Fungus">
        <title>Comparative genomic study of the Penicillium genus elucidates a diverse pangenome and 15 lateral gene transfer events.</title>
        <authorList>
            <person name="Petersen C."/>
            <person name="Sorensen T."/>
            <person name="Nielsen M.R."/>
            <person name="Sondergaard T.E."/>
            <person name="Sorensen J.L."/>
            <person name="Fitzpatrick D.A."/>
            <person name="Frisvad J.C."/>
            <person name="Nielsen K.L."/>
        </authorList>
    </citation>
    <scope>NUCLEOTIDE SEQUENCE</scope>
    <source>
        <strain evidence="2">IBT 21472</strain>
    </source>
</reference>
<keyword evidence="3" id="KW-1185">Reference proteome</keyword>
<sequence length="104" mass="11801">MVRQPMEPHQVPRSSDHFSPEGISRDKLAEEFKSLLRSGPGTETNSAIYQTTCQPLLAKPVEKRPKRSVTGRLLFQTCGGSEMNFRNGLNSTERAILMEDLRRR</sequence>
<feature type="compositionally biased region" description="Basic and acidic residues" evidence="1">
    <location>
        <begin position="14"/>
        <end position="24"/>
    </location>
</feature>
<protein>
    <submittedName>
        <fullName evidence="2">Uncharacterized protein</fullName>
    </submittedName>
</protein>
<evidence type="ECO:0000313" key="3">
    <source>
        <dbReference type="Proteomes" id="UP001147746"/>
    </source>
</evidence>
<reference evidence="2" key="1">
    <citation type="submission" date="2022-12" db="EMBL/GenBank/DDBJ databases">
        <authorList>
            <person name="Petersen C."/>
        </authorList>
    </citation>
    <scope>NUCLEOTIDE SEQUENCE</scope>
    <source>
        <strain evidence="2">IBT 21472</strain>
    </source>
</reference>
<dbReference type="EMBL" id="JAPZBO010000001">
    <property type="protein sequence ID" value="KAJ5331730.1"/>
    <property type="molecule type" value="Genomic_DNA"/>
</dbReference>
<comment type="caution">
    <text evidence="2">The sequence shown here is derived from an EMBL/GenBank/DDBJ whole genome shotgun (WGS) entry which is preliminary data.</text>
</comment>
<evidence type="ECO:0000313" key="2">
    <source>
        <dbReference type="EMBL" id="KAJ5331730.1"/>
    </source>
</evidence>
<name>A0A9W9UEW8_9EURO</name>
<dbReference type="AlphaFoldDB" id="A0A9W9UEW8"/>